<gene>
    <name evidence="2" type="ORF">H8689_06190</name>
</gene>
<dbReference type="SUPFAM" id="SSF63411">
    <property type="entry name" value="LuxS/MPP-like metallohydrolase"/>
    <property type="match status" value="2"/>
</dbReference>
<evidence type="ECO:0000313" key="3">
    <source>
        <dbReference type="Proteomes" id="UP000601522"/>
    </source>
</evidence>
<feature type="domain" description="Peptidase M16 C-terminal" evidence="1">
    <location>
        <begin position="185"/>
        <end position="357"/>
    </location>
</feature>
<dbReference type="Gene3D" id="3.30.830.10">
    <property type="entry name" value="Metalloenzyme, LuxS/M16 peptidase-like"/>
    <property type="match status" value="2"/>
</dbReference>
<keyword evidence="3" id="KW-1185">Reference proteome</keyword>
<dbReference type="InterPro" id="IPR011249">
    <property type="entry name" value="Metalloenz_LuxS/M16"/>
</dbReference>
<reference evidence="2 3" key="1">
    <citation type="submission" date="2020-08" db="EMBL/GenBank/DDBJ databases">
        <title>Genome public.</title>
        <authorList>
            <person name="Liu C."/>
            <person name="Sun Q."/>
        </authorList>
    </citation>
    <scope>NUCLEOTIDE SEQUENCE [LARGE SCALE GENOMIC DNA]</scope>
    <source>
        <strain evidence="2 3">NSJ-26</strain>
    </source>
</reference>
<dbReference type="RefSeq" id="WP_249323558.1">
    <property type="nucleotide sequence ID" value="NZ_JACRTK010000002.1"/>
</dbReference>
<dbReference type="InterPro" id="IPR050361">
    <property type="entry name" value="MPP/UQCRC_Complex"/>
</dbReference>
<dbReference type="PANTHER" id="PTHR11851:SF186">
    <property type="entry name" value="INACTIVE METALLOPROTEASE YMFF-RELATED"/>
    <property type="match status" value="1"/>
</dbReference>
<proteinExistence type="predicted"/>
<dbReference type="InterPro" id="IPR007863">
    <property type="entry name" value="Peptidase_M16_C"/>
</dbReference>
<protein>
    <submittedName>
        <fullName evidence="2">Insulinase family protein</fullName>
    </submittedName>
</protein>
<dbReference type="Pfam" id="PF05193">
    <property type="entry name" value="Peptidase_M16_C"/>
    <property type="match status" value="1"/>
</dbReference>
<evidence type="ECO:0000259" key="1">
    <source>
        <dbReference type="Pfam" id="PF05193"/>
    </source>
</evidence>
<evidence type="ECO:0000313" key="2">
    <source>
        <dbReference type="EMBL" id="MBC8590722.1"/>
    </source>
</evidence>
<organism evidence="2 3">
    <name type="scientific">Wansuia hejianensis</name>
    <dbReference type="NCBI Taxonomy" id="2763667"/>
    <lineage>
        <taxon>Bacteria</taxon>
        <taxon>Bacillati</taxon>
        <taxon>Bacillota</taxon>
        <taxon>Clostridia</taxon>
        <taxon>Lachnospirales</taxon>
        <taxon>Lachnospiraceae</taxon>
        <taxon>Wansuia</taxon>
    </lineage>
</organism>
<accession>A0A926F2C3</accession>
<dbReference type="GO" id="GO:0046872">
    <property type="term" value="F:metal ion binding"/>
    <property type="evidence" value="ECO:0007669"/>
    <property type="project" value="InterPro"/>
</dbReference>
<dbReference type="NCBIfam" id="NF047422">
    <property type="entry name" value="YfmF_fam"/>
    <property type="match status" value="1"/>
</dbReference>
<name>A0A926F2C3_9FIRM</name>
<dbReference type="EMBL" id="JACRTK010000002">
    <property type="protein sequence ID" value="MBC8590722.1"/>
    <property type="molecule type" value="Genomic_DNA"/>
</dbReference>
<dbReference type="Proteomes" id="UP000601522">
    <property type="component" value="Unassembled WGS sequence"/>
</dbReference>
<dbReference type="PANTHER" id="PTHR11851">
    <property type="entry name" value="METALLOPROTEASE"/>
    <property type="match status" value="1"/>
</dbReference>
<comment type="caution">
    <text evidence="2">The sequence shown here is derived from an EMBL/GenBank/DDBJ whole genome shotgun (WGS) entry which is preliminary data.</text>
</comment>
<dbReference type="AlphaFoldDB" id="A0A926F2C3"/>
<sequence length="423" mass="49270">MALESQRIKLGNGIYLNLIKTDKFKSNLLSYYFIRPLEREEVTKNALLPLVLRRGTKNLPTSLQLEKKMEELYGSNLSVAINKRGEKQVIRFTMEWANGDYLGDKGYDYKVIDILREIVFSPTLEKGVFNSKYVSQEKEILKRRIESKINDKRSYAINRCIEEMCKNERYSLYQLGYVEDLEKIDESNLYRHYSKVLETSPIEIFYVGNYDENLVKYLEDSNKMDRKEIIEILEEDNIKSPMTKSIVKEELDVNQGKLVLGYRTGINYKDKLYNASVVASDILGGGPNSKLFRHVREEESLAYYITSSTYKYKCILLIDAGINFDDFDKAVDIIRKQVEDLKNGIFTQEDIDISIKSLQSSTEAIRDSIFLISEFFFSKVLSQDNRSLEEILKGFQEVTKDEIIKVANKIEIDTIYFMKNKVK</sequence>